<dbReference type="SUPFAM" id="SSF53335">
    <property type="entry name" value="S-adenosyl-L-methionine-dependent methyltransferases"/>
    <property type="match status" value="1"/>
</dbReference>
<feature type="binding site" evidence="5">
    <location>
        <position position="188"/>
    </location>
    <ligand>
        <name>Mg(2+)</name>
        <dbReference type="ChEBI" id="CHEBI:18420"/>
    </ligand>
</feature>
<dbReference type="GO" id="GO:0032259">
    <property type="term" value="P:methylation"/>
    <property type="evidence" value="ECO:0007669"/>
    <property type="project" value="UniProtKB-KW"/>
</dbReference>
<keyword evidence="4 5" id="KW-0949">S-adenosyl-L-methionine</keyword>
<comment type="pathway">
    <text evidence="5">Cofactor biosynthesis; ubiquinone biosynthesis.</text>
</comment>
<dbReference type="Gene3D" id="3.40.50.150">
    <property type="entry name" value="Vaccinia Virus protein VP39"/>
    <property type="match status" value="1"/>
</dbReference>
<dbReference type="HAMAP" id="MF_00472">
    <property type="entry name" value="UbiG"/>
    <property type="match status" value="1"/>
</dbReference>
<keyword evidence="1 5" id="KW-0489">Methyltransferase</keyword>
<dbReference type="EC" id="2.1.1.-" evidence="5"/>
<comment type="catalytic activity">
    <reaction evidence="5">
        <text>a 3-demethylubiquinone + S-adenosyl-L-methionine = a ubiquinone + S-adenosyl-L-homocysteine</text>
        <dbReference type="Rhea" id="RHEA:81215"/>
        <dbReference type="Rhea" id="RHEA-COMP:9565"/>
        <dbReference type="Rhea" id="RHEA-COMP:19654"/>
        <dbReference type="ChEBI" id="CHEBI:16389"/>
        <dbReference type="ChEBI" id="CHEBI:57856"/>
        <dbReference type="ChEBI" id="CHEBI:59789"/>
        <dbReference type="ChEBI" id="CHEBI:231825"/>
    </reaction>
</comment>
<comment type="catalytic activity">
    <reaction evidence="5">
        <text>a 3-demethylubiquinol + S-adenosyl-L-methionine = a ubiquinol + S-adenosyl-L-homocysteine + H(+)</text>
        <dbReference type="Rhea" id="RHEA:44380"/>
        <dbReference type="Rhea" id="RHEA-COMP:9566"/>
        <dbReference type="Rhea" id="RHEA-COMP:10914"/>
        <dbReference type="ChEBI" id="CHEBI:15378"/>
        <dbReference type="ChEBI" id="CHEBI:17976"/>
        <dbReference type="ChEBI" id="CHEBI:57856"/>
        <dbReference type="ChEBI" id="CHEBI:59789"/>
        <dbReference type="ChEBI" id="CHEBI:84422"/>
        <dbReference type="EC" id="2.1.1.64"/>
    </reaction>
</comment>
<dbReference type="PANTHER" id="PTHR43464">
    <property type="entry name" value="METHYLTRANSFERASE"/>
    <property type="match status" value="1"/>
</dbReference>
<dbReference type="InterPro" id="IPR029063">
    <property type="entry name" value="SAM-dependent_MTases_sf"/>
</dbReference>
<feature type="binding site" evidence="5">
    <location>
        <position position="137"/>
    </location>
    <ligand>
        <name>S-adenosyl-L-methionine</name>
        <dbReference type="ChEBI" id="CHEBI:59789"/>
    </ligand>
</feature>
<dbReference type="GO" id="GO:0010420">
    <property type="term" value="F:polyprenyldihydroxybenzoate methyltransferase activity"/>
    <property type="evidence" value="ECO:0007669"/>
    <property type="project" value="UniProtKB-UniRule"/>
</dbReference>
<dbReference type="EMBL" id="HBEW01001312">
    <property type="protein sequence ID" value="CAD8577325.1"/>
    <property type="molecule type" value="Transcribed_RNA"/>
</dbReference>
<accession>A0A7S0KEC3</accession>
<dbReference type="GO" id="GO:0046872">
    <property type="term" value="F:metal ion binding"/>
    <property type="evidence" value="ECO:0007669"/>
    <property type="project" value="UniProtKB-KW"/>
</dbReference>
<feature type="binding site" evidence="5">
    <location>
        <position position="116"/>
    </location>
    <ligand>
        <name>S-adenosyl-L-methionine</name>
        <dbReference type="ChEBI" id="CHEBI:59789"/>
    </ligand>
</feature>
<evidence type="ECO:0000313" key="6">
    <source>
        <dbReference type="EMBL" id="CAD8577325.1"/>
    </source>
</evidence>
<evidence type="ECO:0000256" key="3">
    <source>
        <dbReference type="ARBA" id="ARBA00022688"/>
    </source>
</evidence>
<keyword evidence="5" id="KW-0472">Membrane</keyword>
<protein>
    <recommendedName>
        <fullName evidence="5">Ubiquinone biosynthesis O-methyltransferase, mitochondrial</fullName>
    </recommendedName>
    <alternativeName>
        <fullName evidence="5">3-demethylubiquinol 3-O-methyltransferase</fullName>
        <ecNumber evidence="5">2.1.1.64</ecNumber>
    </alternativeName>
    <alternativeName>
        <fullName evidence="5">3-demethylubiquinone 3-O-methyltransferase</fullName>
        <ecNumber evidence="5">2.1.1.-</ecNumber>
    </alternativeName>
    <alternativeName>
        <fullName evidence="5">Polyprenyldihydroxybenzoate methyltransferase</fullName>
        <ecNumber evidence="5">2.1.1.114</ecNumber>
    </alternativeName>
</protein>
<organism evidence="6">
    <name type="scientific">Ostreococcus mediterraneus</name>
    <dbReference type="NCBI Taxonomy" id="1486918"/>
    <lineage>
        <taxon>Eukaryota</taxon>
        <taxon>Viridiplantae</taxon>
        <taxon>Chlorophyta</taxon>
        <taxon>Mamiellophyceae</taxon>
        <taxon>Mamiellales</taxon>
        <taxon>Bathycoccaceae</taxon>
        <taxon>Ostreococcus</taxon>
    </lineage>
</organism>
<evidence type="ECO:0000256" key="4">
    <source>
        <dbReference type="ARBA" id="ARBA00022691"/>
    </source>
</evidence>
<dbReference type="PANTHER" id="PTHR43464:SF19">
    <property type="entry name" value="UBIQUINONE BIOSYNTHESIS O-METHYLTRANSFERASE, MITOCHONDRIAL"/>
    <property type="match status" value="1"/>
</dbReference>
<dbReference type="AlphaFoldDB" id="A0A7S0KEC3"/>
<dbReference type="NCBIfam" id="TIGR01983">
    <property type="entry name" value="UbiG"/>
    <property type="match status" value="1"/>
</dbReference>
<feature type="binding site" evidence="5">
    <location>
        <position position="83"/>
    </location>
    <ligand>
        <name>S-adenosyl-L-methionine</name>
        <dbReference type="ChEBI" id="CHEBI:59789"/>
    </ligand>
</feature>
<dbReference type="EC" id="2.1.1.64" evidence="5"/>
<comment type="subunit">
    <text evidence="5">Component of a multi-subunit COQ enzyme complex.</text>
</comment>
<keyword evidence="5" id="KW-0460">Magnesium</keyword>
<reference evidence="6" key="1">
    <citation type="submission" date="2021-01" db="EMBL/GenBank/DDBJ databases">
        <authorList>
            <person name="Corre E."/>
            <person name="Pelletier E."/>
            <person name="Niang G."/>
            <person name="Scheremetjew M."/>
            <person name="Finn R."/>
            <person name="Kale V."/>
            <person name="Holt S."/>
            <person name="Cochrane G."/>
            <person name="Meng A."/>
            <person name="Brown T."/>
            <person name="Cohen L."/>
        </authorList>
    </citation>
    <scope>NUCLEOTIDE SEQUENCE</scope>
    <source>
        <strain evidence="6">Clade-D-RCC2572</strain>
    </source>
</reference>
<keyword evidence="5" id="KW-0479">Metal-binding</keyword>
<dbReference type="GO" id="GO:0061542">
    <property type="term" value="F:3-demethylubiquinol 3-O-methyltransferase activity"/>
    <property type="evidence" value="ECO:0007669"/>
    <property type="project" value="UniProtKB-UniRule"/>
</dbReference>
<dbReference type="CDD" id="cd02440">
    <property type="entry name" value="AdoMet_MTases"/>
    <property type="match status" value="1"/>
</dbReference>
<keyword evidence="5" id="KW-0496">Mitochondrion</keyword>
<keyword evidence="2 5" id="KW-0808">Transferase</keyword>
<dbReference type="GO" id="GO:0031314">
    <property type="term" value="C:extrinsic component of mitochondrial inner membrane"/>
    <property type="evidence" value="ECO:0007669"/>
    <property type="project" value="UniProtKB-UniRule"/>
</dbReference>
<evidence type="ECO:0000256" key="1">
    <source>
        <dbReference type="ARBA" id="ARBA00022603"/>
    </source>
</evidence>
<dbReference type="UniPathway" id="UPA00232"/>
<dbReference type="InterPro" id="IPR010233">
    <property type="entry name" value="UbiG_MeTrfase"/>
</dbReference>
<comment type="function">
    <text evidence="5">O-methyltransferase required for two non-consecutive steps during ubiquinone biosynthesis. Catalyzes the 2 O-methylation of 3,4-dihydroxy-5-(all-trans-polyprenyl)benzoic acid into 4-hydroxy-3-methoxy-5-(all-trans-polyprenyl)benzoic acid. Also catalyzes the last step of ubiquinone biosynthesis by mediating methylation of 3-demethylubiquinone into ubiquinone. Also able to mediate the methylation of 3-demethylubiquinol into ubiquinol.</text>
</comment>
<keyword evidence="5" id="KW-0999">Mitochondrion inner membrane</keyword>
<name>A0A7S0KEC3_9CHLO</name>
<feature type="binding site" evidence="5">
    <location>
        <position position="184"/>
    </location>
    <ligand>
        <name>S-adenosyl-L-methionine</name>
        <dbReference type="ChEBI" id="CHEBI:59789"/>
    </ligand>
</feature>
<comment type="subcellular location">
    <subcellularLocation>
        <location evidence="5">Mitochondrion inner membrane</location>
        <topology evidence="5">Peripheral membrane protein</topology>
        <orientation evidence="5">Matrix side</orientation>
    </subcellularLocation>
</comment>
<proteinExistence type="inferred from homology"/>
<feature type="binding site" evidence="5">
    <location>
        <position position="185"/>
    </location>
    <ligand>
        <name>Mg(2+)</name>
        <dbReference type="ChEBI" id="CHEBI:18420"/>
    </ligand>
</feature>
<comment type="cofactor">
    <cofactor evidence="5">
        <name>Mg(2+)</name>
        <dbReference type="ChEBI" id="CHEBI:18420"/>
    </cofactor>
</comment>
<dbReference type="Pfam" id="PF13489">
    <property type="entry name" value="Methyltransf_23"/>
    <property type="match status" value="1"/>
</dbReference>
<gene>
    <name evidence="5" type="primary">COQ3</name>
    <name evidence="6" type="ORF">OMED0929_LOCUS1145</name>
</gene>
<keyword evidence="3 5" id="KW-0831">Ubiquinone biosynthesis</keyword>
<evidence type="ECO:0000256" key="2">
    <source>
        <dbReference type="ARBA" id="ARBA00022679"/>
    </source>
</evidence>
<sequence>MLRRLAQTSARRAQRGGIYSDFNATPAVFVARRAHEAHAELGSSRLKGQVDANERAKFESDAALWWNENEGPFAALHSMNPLRVQFIRDALMKHYALTPGASAAKTLEGVRVLDVGCGGGILAESLARLGADVTAIDAGAANIAIAKAHAALDAERFAKNLRYEAVTAEELVERGASFDCVTSLEVIEHVTDPLEFTKSIARLVKPDGALFISTLNRTARSFAMAIVAAERVFGIVPPGTHQFSKFLTPGEIAVLAKRGDCEMKELAGMVFDPIRNKWSLSTDTQINFIAYCVKKGVSRTN</sequence>
<comment type="catalytic activity">
    <reaction evidence="5">
        <text>a 3,4-dihydroxy-5-(all-trans-polyprenyl)benzoate + S-adenosyl-L-methionine = a 4-hydroxy-3-methoxy-5-(all-trans-polyprenyl)benzoate + S-adenosyl-L-homocysteine + H(+)</text>
        <dbReference type="Rhea" id="RHEA:44452"/>
        <dbReference type="Rhea" id="RHEA-COMP:10930"/>
        <dbReference type="Rhea" id="RHEA-COMP:10931"/>
        <dbReference type="ChEBI" id="CHEBI:15378"/>
        <dbReference type="ChEBI" id="CHEBI:57856"/>
        <dbReference type="ChEBI" id="CHEBI:59789"/>
        <dbReference type="ChEBI" id="CHEBI:64694"/>
        <dbReference type="ChEBI" id="CHEBI:84443"/>
        <dbReference type="EC" id="2.1.1.114"/>
    </reaction>
</comment>
<comment type="similarity">
    <text evidence="5">Belongs to the class I-like SAM-binding methyltransferase superfamily. UbiG/COQ3 family.</text>
</comment>
<evidence type="ECO:0000256" key="5">
    <source>
        <dbReference type="HAMAP-Rule" id="MF_03190"/>
    </source>
</evidence>
<dbReference type="EC" id="2.1.1.114" evidence="5"/>
<feature type="binding site" evidence="5">
    <location>
        <position position="189"/>
    </location>
    <ligand>
        <name>Mg(2+)</name>
        <dbReference type="ChEBI" id="CHEBI:18420"/>
    </ligand>
</feature>